<dbReference type="RefSeq" id="WP_211464088.1">
    <property type="nucleotide sequence ID" value="NZ_JAGSXH010000005.1"/>
</dbReference>
<dbReference type="GO" id="GO:0004553">
    <property type="term" value="F:hydrolase activity, hydrolyzing O-glycosyl compounds"/>
    <property type="evidence" value="ECO:0007669"/>
    <property type="project" value="InterPro"/>
</dbReference>
<keyword evidence="2 3" id="KW-0326">Glycosidase</keyword>
<evidence type="ECO:0000256" key="2">
    <source>
        <dbReference type="ARBA" id="ARBA00023295"/>
    </source>
</evidence>
<accession>A0A8J7WJ98</accession>
<gene>
    <name evidence="5" type="ORF">KGA66_02690</name>
</gene>
<keyword evidence="6" id="KW-1185">Reference proteome</keyword>
<dbReference type="EMBL" id="JAGSXH010000005">
    <property type="protein sequence ID" value="MBS2961940.1"/>
    <property type="molecule type" value="Genomic_DNA"/>
</dbReference>
<reference evidence="5" key="1">
    <citation type="submission" date="2021-04" db="EMBL/GenBank/DDBJ databases">
        <title>Genome based classification of Actinospica acidithermotolerans sp. nov., an actinobacterium isolated from an Indonesian hot spring.</title>
        <authorList>
            <person name="Kusuma A.B."/>
            <person name="Putra K.E."/>
            <person name="Nafisah S."/>
            <person name="Loh J."/>
            <person name="Nouioui I."/>
            <person name="Goodfellow M."/>
        </authorList>
    </citation>
    <scope>NUCLEOTIDE SEQUENCE</scope>
    <source>
        <strain evidence="5">DSM 45618</strain>
    </source>
</reference>
<dbReference type="GO" id="GO:0000272">
    <property type="term" value="P:polysaccharide catabolic process"/>
    <property type="evidence" value="ECO:0007669"/>
    <property type="project" value="InterPro"/>
</dbReference>
<dbReference type="AlphaFoldDB" id="A0A8J7WJ98"/>
<dbReference type="Pfam" id="PF00150">
    <property type="entry name" value="Cellulase"/>
    <property type="match status" value="1"/>
</dbReference>
<dbReference type="InterPro" id="IPR017853">
    <property type="entry name" value="GH"/>
</dbReference>
<evidence type="ECO:0000259" key="4">
    <source>
        <dbReference type="Pfam" id="PF00150"/>
    </source>
</evidence>
<proteinExistence type="inferred from homology"/>
<comment type="caution">
    <text evidence="5">The sequence shown here is derived from an EMBL/GenBank/DDBJ whole genome shotgun (WGS) entry which is preliminary data.</text>
</comment>
<dbReference type="Gene3D" id="3.20.20.80">
    <property type="entry name" value="Glycosidases"/>
    <property type="match status" value="1"/>
</dbReference>
<dbReference type="InterPro" id="IPR001547">
    <property type="entry name" value="Glyco_hydro_5"/>
</dbReference>
<evidence type="ECO:0000256" key="3">
    <source>
        <dbReference type="RuleBase" id="RU361153"/>
    </source>
</evidence>
<feature type="domain" description="Glycoside hydrolase family 5" evidence="4">
    <location>
        <begin position="44"/>
        <end position="290"/>
    </location>
</feature>
<evidence type="ECO:0000313" key="6">
    <source>
        <dbReference type="Proteomes" id="UP000677913"/>
    </source>
</evidence>
<keyword evidence="1 3" id="KW-0378">Hydrolase</keyword>
<evidence type="ECO:0000256" key="1">
    <source>
        <dbReference type="ARBA" id="ARBA00022801"/>
    </source>
</evidence>
<comment type="similarity">
    <text evidence="3">Belongs to the glycosyl hydrolase 5 (cellulase A) family.</text>
</comment>
<dbReference type="Proteomes" id="UP000677913">
    <property type="component" value="Unassembled WGS sequence"/>
</dbReference>
<sequence length="638" mass="70754">MQRPSLRLPGEPGSSPAPWIGANFWSRRGGPLMWRRFDADTVRAELRVLREHGLTFTRSFFYWPDFMPEPNTLDQECCARYEEFLDLHTELGMYTIPTLIVGHMSGENWDPAWRGGRDLYGDVWMVAQQAWFGGQMARRYAAHPAVAGWLVSNEMPIYGGPGAREQVASWAQLIIDAVRAGGGSQPISLGDGAWGLEITGLDNGFRLRDIARLCDFIGPHSYPMGDDPVRQHYTAAWICELSGSFGRPVILEEFGLTSDFASDANGAHYYRQALHNSLLAGATGWGAWNNTDFDGLEDQDPYRHHPFELHFGLTDAAGRPKPQLAELRAFADVLARVDFPRLRRTAADTAMVVSSFLDTEHPFTEPEKDGPHVFDTLRQAYVSARLADLPVALARESDGIGSDAKLYLVPSTKHLLSPTWYQLEDLARGGATVYVSYSAGAHFNQRGPWHAAMNKMFGFEHQLMYGLVDPVSQDEFEFEFVRPFGPLGEGSRLRFRTGGNEHSRAMLPVRPTEAEVLAVDGQGRPALLSRRVGAGAMVFCTYGIEHMAASLPRVNPEPTRDLYEALAEFAGVTRAVTADDPRVAVDVLVHEDGTRYVWFVSQAAEELTVKPVVRDGGKLAEDTVSLPPFGVRVLKLEG</sequence>
<evidence type="ECO:0000313" key="5">
    <source>
        <dbReference type="EMBL" id="MBS2961940.1"/>
    </source>
</evidence>
<dbReference type="InterPro" id="IPR029062">
    <property type="entry name" value="Class_I_gatase-like"/>
</dbReference>
<name>A0A8J7WJ98_9ACTN</name>
<organism evidence="5 6">
    <name type="scientific">Actinocrinis puniceicyclus</name>
    <dbReference type="NCBI Taxonomy" id="977794"/>
    <lineage>
        <taxon>Bacteria</taxon>
        <taxon>Bacillati</taxon>
        <taxon>Actinomycetota</taxon>
        <taxon>Actinomycetes</taxon>
        <taxon>Catenulisporales</taxon>
        <taxon>Actinospicaceae</taxon>
        <taxon>Actinocrinis</taxon>
    </lineage>
</organism>
<dbReference type="SUPFAM" id="SSF51445">
    <property type="entry name" value="(Trans)glycosidases"/>
    <property type="match status" value="1"/>
</dbReference>
<protein>
    <submittedName>
        <fullName evidence="5">Cellulase family glycosylhydrolase</fullName>
    </submittedName>
</protein>
<dbReference type="Gene3D" id="3.40.50.880">
    <property type="match status" value="1"/>
</dbReference>